<evidence type="ECO:0000313" key="5">
    <source>
        <dbReference type="Proteomes" id="UP000283523"/>
    </source>
</evidence>
<feature type="transmembrane region" description="Helical" evidence="2">
    <location>
        <begin position="150"/>
        <end position="180"/>
    </location>
</feature>
<dbReference type="AlphaFoldDB" id="A0A418M142"/>
<keyword evidence="2" id="KW-0812">Transmembrane</keyword>
<evidence type="ECO:0000313" key="4">
    <source>
        <dbReference type="EMBL" id="RIV19332.1"/>
    </source>
</evidence>
<feature type="compositionally biased region" description="Polar residues" evidence="1">
    <location>
        <begin position="98"/>
        <end position="108"/>
    </location>
</feature>
<dbReference type="EMBL" id="QXED01000008">
    <property type="protein sequence ID" value="RIV19332.1"/>
    <property type="molecule type" value="Genomic_DNA"/>
</dbReference>
<evidence type="ECO:0000256" key="2">
    <source>
        <dbReference type="SAM" id="Phobius"/>
    </source>
</evidence>
<dbReference type="RefSeq" id="WP_119670435.1">
    <property type="nucleotide sequence ID" value="NZ_QXED01000008.1"/>
</dbReference>
<dbReference type="OrthoDB" id="944429at2"/>
<feature type="signal peptide" evidence="3">
    <location>
        <begin position="1"/>
        <end position="21"/>
    </location>
</feature>
<feature type="region of interest" description="Disordered" evidence="1">
    <location>
        <begin position="35"/>
        <end position="54"/>
    </location>
</feature>
<sequence length="194" mass="21670">MRNTAAYLLLALSLLSTSCHRPYAYFQPSQREHFASARPAAPTPSPATQPEADSVAVSLPDSLPVALSGPALASLPTPTNRSEPTTTRVQRHLHRAQSMLNTPSTLDNQPRPKPKPKMRLGNRIREKLGMPLRKELNWWQRISWKLKASVIVILVAVVFAIFDVTILAIIFGLLGAFLLISGLRRSFKTRRPWF</sequence>
<keyword evidence="3" id="KW-0732">Signal</keyword>
<evidence type="ECO:0000256" key="3">
    <source>
        <dbReference type="SAM" id="SignalP"/>
    </source>
</evidence>
<keyword evidence="2" id="KW-1133">Transmembrane helix</keyword>
<keyword evidence="5" id="KW-1185">Reference proteome</keyword>
<proteinExistence type="predicted"/>
<organism evidence="4 5">
    <name type="scientific">Fibrisoma montanum</name>
    <dbReference type="NCBI Taxonomy" id="2305895"/>
    <lineage>
        <taxon>Bacteria</taxon>
        <taxon>Pseudomonadati</taxon>
        <taxon>Bacteroidota</taxon>
        <taxon>Cytophagia</taxon>
        <taxon>Cytophagales</taxon>
        <taxon>Spirosomataceae</taxon>
        <taxon>Fibrisoma</taxon>
    </lineage>
</organism>
<gene>
    <name evidence="4" type="ORF">DYU11_24815</name>
</gene>
<feature type="compositionally biased region" description="Polar residues" evidence="1">
    <location>
        <begin position="76"/>
        <end position="88"/>
    </location>
</feature>
<name>A0A418M142_9BACT</name>
<protein>
    <submittedName>
        <fullName evidence="4">Uncharacterized protein</fullName>
    </submittedName>
</protein>
<dbReference type="PROSITE" id="PS51257">
    <property type="entry name" value="PROKAR_LIPOPROTEIN"/>
    <property type="match status" value="1"/>
</dbReference>
<keyword evidence="2" id="KW-0472">Membrane</keyword>
<evidence type="ECO:0000256" key="1">
    <source>
        <dbReference type="SAM" id="MobiDB-lite"/>
    </source>
</evidence>
<dbReference type="Proteomes" id="UP000283523">
    <property type="component" value="Unassembled WGS sequence"/>
</dbReference>
<feature type="region of interest" description="Disordered" evidence="1">
    <location>
        <begin position="69"/>
        <end position="88"/>
    </location>
</feature>
<reference evidence="4 5" key="1">
    <citation type="submission" date="2018-08" db="EMBL/GenBank/DDBJ databases">
        <title>Fibrisoma montanum sp. nov., isolated from Danxia mountain soil.</title>
        <authorList>
            <person name="Huang Y."/>
        </authorList>
    </citation>
    <scope>NUCLEOTIDE SEQUENCE [LARGE SCALE GENOMIC DNA]</scope>
    <source>
        <strain evidence="4 5">HYT19</strain>
    </source>
</reference>
<accession>A0A418M142</accession>
<feature type="chain" id="PRO_5019465185" evidence="3">
    <location>
        <begin position="22"/>
        <end position="194"/>
    </location>
</feature>
<comment type="caution">
    <text evidence="4">The sequence shown here is derived from an EMBL/GenBank/DDBJ whole genome shotgun (WGS) entry which is preliminary data.</text>
</comment>
<feature type="region of interest" description="Disordered" evidence="1">
    <location>
        <begin position="98"/>
        <end position="119"/>
    </location>
</feature>